<keyword evidence="2" id="KW-1185">Reference proteome</keyword>
<gene>
    <name evidence="1" type="ORF">AW08_03519</name>
</gene>
<sequence length="76" mass="8325">MMVKKLAAVGNSLGLIIERPILDLLEISKDTPLEVTTDGEALIIRPVKKAPLMGRALAAADRLMDAHEETYRKLAK</sequence>
<dbReference type="EMBL" id="JFAX01000029">
    <property type="protein sequence ID" value="EXI65066.1"/>
    <property type="molecule type" value="Genomic_DNA"/>
</dbReference>
<proteinExistence type="predicted"/>
<dbReference type="AlphaFoldDB" id="A0A011MR54"/>
<evidence type="ECO:0000313" key="2">
    <source>
        <dbReference type="Proteomes" id="UP000020218"/>
    </source>
</evidence>
<dbReference type="PATRIC" id="fig|1454001.3.peg.3557"/>
<evidence type="ECO:0000313" key="1">
    <source>
        <dbReference type="EMBL" id="EXI65066.1"/>
    </source>
</evidence>
<comment type="caution">
    <text evidence="1">The sequence shown here is derived from an EMBL/GenBank/DDBJ whole genome shotgun (WGS) entry which is preliminary data.</text>
</comment>
<organism evidence="1 2">
    <name type="scientific">Candidatus Accumulibacter adjunctus</name>
    <dbReference type="NCBI Taxonomy" id="1454001"/>
    <lineage>
        <taxon>Bacteria</taxon>
        <taxon>Pseudomonadati</taxon>
        <taxon>Pseudomonadota</taxon>
        <taxon>Betaproteobacteria</taxon>
        <taxon>Candidatus Accumulibacter</taxon>
    </lineage>
</organism>
<reference evidence="1" key="1">
    <citation type="submission" date="2014-02" db="EMBL/GenBank/DDBJ databases">
        <title>Expanding our view of genomic diversity in Candidatus Accumulibacter clades.</title>
        <authorList>
            <person name="Skennerton C.T."/>
            <person name="Barr J.J."/>
            <person name="Slater F.R."/>
            <person name="Bond P.L."/>
            <person name="Tyson G.W."/>
        </authorList>
    </citation>
    <scope>NUCLEOTIDE SEQUENCE [LARGE SCALE GENOMIC DNA]</scope>
</reference>
<dbReference type="InterPro" id="IPR037914">
    <property type="entry name" value="SpoVT-AbrB_sf"/>
</dbReference>
<protein>
    <submittedName>
        <fullName evidence="1">Addiction module antidote</fullName>
    </submittedName>
</protein>
<accession>A0A011MR54</accession>
<name>A0A011MR54_9PROT</name>
<dbReference type="Proteomes" id="UP000020218">
    <property type="component" value="Unassembled WGS sequence"/>
</dbReference>
<dbReference type="SUPFAM" id="SSF89447">
    <property type="entry name" value="AbrB/MazE/MraZ-like"/>
    <property type="match status" value="1"/>
</dbReference>
<dbReference type="Gene3D" id="2.10.260.10">
    <property type="match status" value="1"/>
</dbReference>